<accession>A0A4Q1KGI4</accession>
<sequence>MATGALLIASVAVAQISGPRKEIVQPIPPGASAALPQGSPDWPTASARAVQTADVGILADVDEWKRLQQSDGLGFSAYSRFIMAHPGWPGESRMRGLAERGVTPLTPASEVVAFFSAFPPRTATGGARHALALEAIGRSGEARVAARNAWRMGAMSAEDEALMLGQFASSLSAEDHDVHADAALWVRNASSAERALPYLSSRAQPIVAARIAMQRKAADASALMQAADPYARGHAGYIADKAQWLTANGNALLARELLAGRDTLTVRPSSVEKWYEILLSHARAAAQDGQSTLAYSIASRIDDAYPSGTDVSERPLGERDDYTSLAWLAGTVALEKLGRPSDAMAMFNRYASAARSPQTMSKGYYWAGRAALAARDSANGNRLLQLAATYPDQFHGQLALERLGKPVPAPRPALAAPISAKERAAFEAGSVVRAARALGLAGRWTDQSFFLRAIAANVTTDAERALAIDLAERIGRPDLGVMVGRKARKDGTSAYNLASFPSLPVPSDHEANWTMIHAITRQESQFDRAAVSSAKARGLMQLMPGTAQETAGKIGLSYSLDALTTDTSYNIRLGSSYFQRMLTRYDGCHPLAIAAYNAGPGNVSKWIAANGNPCTGSTDMIAWIEAIPFSETRNYVQRVLENAVVYDAMRAQKLGLASPAAPLSRYLGKAGAG</sequence>
<gene>
    <name evidence="5" type="ORF">EQG66_09270</name>
</gene>
<dbReference type="Gene3D" id="1.10.530.10">
    <property type="match status" value="1"/>
</dbReference>
<dbReference type="Proteomes" id="UP000290958">
    <property type="component" value="Unassembled WGS sequence"/>
</dbReference>
<keyword evidence="6" id="KW-1185">Reference proteome</keyword>
<dbReference type="CDD" id="cd13401">
    <property type="entry name" value="Slt70-like"/>
    <property type="match status" value="1"/>
</dbReference>
<dbReference type="Gene3D" id="1.25.20.10">
    <property type="entry name" value="Bacterial muramidases"/>
    <property type="match status" value="1"/>
</dbReference>
<dbReference type="SUPFAM" id="SSF48435">
    <property type="entry name" value="Bacterial muramidases"/>
    <property type="match status" value="1"/>
</dbReference>
<dbReference type="GO" id="GO:0004553">
    <property type="term" value="F:hydrolase activity, hydrolyzing O-glycosyl compounds"/>
    <property type="evidence" value="ECO:0007669"/>
    <property type="project" value="InterPro"/>
</dbReference>
<organism evidence="5 6">
    <name type="scientific">Sphingobium fluviale</name>
    <dbReference type="NCBI Taxonomy" id="2506423"/>
    <lineage>
        <taxon>Bacteria</taxon>
        <taxon>Pseudomonadati</taxon>
        <taxon>Pseudomonadota</taxon>
        <taxon>Alphaproteobacteria</taxon>
        <taxon>Sphingomonadales</taxon>
        <taxon>Sphingomonadaceae</taxon>
        <taxon>Sphingobium</taxon>
    </lineage>
</organism>
<evidence type="ECO:0000256" key="1">
    <source>
        <dbReference type="ARBA" id="ARBA00007734"/>
    </source>
</evidence>
<proteinExistence type="inferred from homology"/>
<reference evidence="6" key="1">
    <citation type="submission" date="2019-01" db="EMBL/GenBank/DDBJ databases">
        <title>Cytophagaceae bacterium strain CAR-16.</title>
        <authorList>
            <person name="Chen W.-M."/>
        </authorList>
    </citation>
    <scope>NUCLEOTIDE SEQUENCE [LARGE SCALE GENOMIC DNA]</scope>
    <source>
        <strain evidence="6">CHR27</strain>
    </source>
</reference>
<keyword evidence="3" id="KW-0732">Signal</keyword>
<comment type="similarity">
    <text evidence="2">Belongs to the virb1 family.</text>
</comment>
<evidence type="ECO:0000313" key="5">
    <source>
        <dbReference type="EMBL" id="RXR28657.1"/>
    </source>
</evidence>
<dbReference type="GO" id="GO:0042597">
    <property type="term" value="C:periplasmic space"/>
    <property type="evidence" value="ECO:0007669"/>
    <property type="project" value="InterPro"/>
</dbReference>
<dbReference type="InterPro" id="IPR008258">
    <property type="entry name" value="Transglycosylase_SLT_dom_1"/>
</dbReference>
<dbReference type="SUPFAM" id="SSF53955">
    <property type="entry name" value="Lysozyme-like"/>
    <property type="match status" value="1"/>
</dbReference>
<evidence type="ECO:0000259" key="4">
    <source>
        <dbReference type="Pfam" id="PF01464"/>
    </source>
</evidence>
<comment type="similarity">
    <text evidence="1">Belongs to the transglycosylase Slt family.</text>
</comment>
<dbReference type="OrthoDB" id="9815002at2"/>
<evidence type="ECO:0000256" key="2">
    <source>
        <dbReference type="ARBA" id="ARBA00009387"/>
    </source>
</evidence>
<protein>
    <submittedName>
        <fullName evidence="5">Lytic transglycosylase domain-containing protein</fullName>
    </submittedName>
</protein>
<dbReference type="AlphaFoldDB" id="A0A4Q1KGI4"/>
<comment type="caution">
    <text evidence="5">The sequence shown here is derived from an EMBL/GenBank/DDBJ whole genome shotgun (WGS) entry which is preliminary data.</text>
</comment>
<evidence type="ECO:0000256" key="3">
    <source>
        <dbReference type="ARBA" id="ARBA00022729"/>
    </source>
</evidence>
<name>A0A4Q1KGI4_9SPHN</name>
<dbReference type="PANTHER" id="PTHR37423">
    <property type="entry name" value="SOLUBLE LYTIC MUREIN TRANSGLYCOSYLASE-RELATED"/>
    <property type="match status" value="1"/>
</dbReference>
<evidence type="ECO:0000313" key="6">
    <source>
        <dbReference type="Proteomes" id="UP000290958"/>
    </source>
</evidence>
<dbReference type="Pfam" id="PF01464">
    <property type="entry name" value="SLT"/>
    <property type="match status" value="1"/>
</dbReference>
<dbReference type="EMBL" id="SBKP01000008">
    <property type="protein sequence ID" value="RXR28657.1"/>
    <property type="molecule type" value="Genomic_DNA"/>
</dbReference>
<feature type="domain" description="Transglycosylase SLT" evidence="4">
    <location>
        <begin position="511"/>
        <end position="612"/>
    </location>
</feature>
<dbReference type="InterPro" id="IPR023346">
    <property type="entry name" value="Lysozyme-like_dom_sf"/>
</dbReference>
<dbReference type="InterPro" id="IPR008939">
    <property type="entry name" value="Lytic_TGlycosylase_superhlx_U"/>
</dbReference>
<dbReference type="PANTHER" id="PTHR37423:SF2">
    <property type="entry name" value="MEMBRANE-BOUND LYTIC MUREIN TRANSGLYCOSYLASE C"/>
    <property type="match status" value="1"/>
</dbReference>